<dbReference type="RefSeq" id="WP_099917554.1">
    <property type="nucleotide sequence ID" value="NZ_BMHS01000033.1"/>
</dbReference>
<dbReference type="Proteomes" id="UP000228593">
    <property type="component" value="Unassembled WGS sequence"/>
</dbReference>
<keyword evidence="2" id="KW-1185">Reference proteome</keyword>
<name>A0A2G8SWT1_9BURK</name>
<sequence length="186" mass="19520">MQLYLVRHPQPLVGPGLCYGRTDLAVAPAETARVGAALSNALPAGAALFSSPLQRCLDLAEALGGAAAPTCDARLAELDFGNWEMQSWEHIARADIDAWAADVVHYRPGGGESVLHMAERVSAFYADLAALSLARAIVVCHAGTIRLLAECGRGATALQMAQRAAAQPHRIAYGGLLLLPGEKVDV</sequence>
<reference evidence="1 2" key="1">
    <citation type="submission" date="2017-10" db="EMBL/GenBank/DDBJ databases">
        <title>Massilia psychrophilum sp. nov., a novel purple-pigmented bacterium isolated from Tianshan glacier, Xinjiang Municipality, China.</title>
        <authorList>
            <person name="Wang H."/>
        </authorList>
    </citation>
    <scope>NUCLEOTIDE SEQUENCE [LARGE SCALE GENOMIC DNA]</scope>
    <source>
        <strain evidence="1 2">JCM 30813</strain>
    </source>
</reference>
<dbReference type="Pfam" id="PF00300">
    <property type="entry name" value="His_Phos_1"/>
    <property type="match status" value="1"/>
</dbReference>
<proteinExistence type="predicted"/>
<comment type="caution">
    <text evidence="1">The sequence shown here is derived from an EMBL/GenBank/DDBJ whole genome shotgun (WGS) entry which is preliminary data.</text>
</comment>
<dbReference type="SUPFAM" id="SSF53254">
    <property type="entry name" value="Phosphoglycerate mutase-like"/>
    <property type="match status" value="1"/>
</dbReference>
<evidence type="ECO:0000313" key="2">
    <source>
        <dbReference type="Proteomes" id="UP000228593"/>
    </source>
</evidence>
<dbReference type="SMART" id="SM00855">
    <property type="entry name" value="PGAM"/>
    <property type="match status" value="1"/>
</dbReference>
<gene>
    <name evidence="1" type="ORF">CR103_19230</name>
</gene>
<evidence type="ECO:0000313" key="1">
    <source>
        <dbReference type="EMBL" id="PIL38224.1"/>
    </source>
</evidence>
<organism evidence="1 2">
    <name type="scientific">Massilia psychrophila</name>
    <dbReference type="NCBI Taxonomy" id="1603353"/>
    <lineage>
        <taxon>Bacteria</taxon>
        <taxon>Pseudomonadati</taxon>
        <taxon>Pseudomonadota</taxon>
        <taxon>Betaproteobacteria</taxon>
        <taxon>Burkholderiales</taxon>
        <taxon>Oxalobacteraceae</taxon>
        <taxon>Telluria group</taxon>
        <taxon>Massilia</taxon>
    </lineage>
</organism>
<dbReference type="EMBL" id="PDOB01000043">
    <property type="protein sequence ID" value="PIL38224.1"/>
    <property type="molecule type" value="Genomic_DNA"/>
</dbReference>
<protein>
    <submittedName>
        <fullName evidence="1">Phosphoglycerate mutase</fullName>
    </submittedName>
</protein>
<dbReference type="InterPro" id="IPR013078">
    <property type="entry name" value="His_Pase_superF_clade-1"/>
</dbReference>
<dbReference type="Gene3D" id="3.40.50.1240">
    <property type="entry name" value="Phosphoglycerate mutase-like"/>
    <property type="match status" value="1"/>
</dbReference>
<dbReference type="InterPro" id="IPR029033">
    <property type="entry name" value="His_PPase_superfam"/>
</dbReference>
<dbReference type="OrthoDB" id="5296884at2"/>
<dbReference type="AlphaFoldDB" id="A0A2G8SWT1"/>
<accession>A0A2G8SWT1</accession>